<keyword evidence="3 6" id="KW-0347">Helicase</keyword>
<evidence type="ECO:0000256" key="3">
    <source>
        <dbReference type="ARBA" id="ARBA00022806"/>
    </source>
</evidence>
<feature type="compositionally biased region" description="Low complexity" evidence="8">
    <location>
        <begin position="77"/>
        <end position="90"/>
    </location>
</feature>
<feature type="domain" description="Helicase C-terminal" evidence="10">
    <location>
        <begin position="446"/>
        <end position="607"/>
    </location>
</feature>
<feature type="compositionally biased region" description="Acidic residues" evidence="8">
    <location>
        <begin position="34"/>
        <end position="74"/>
    </location>
</feature>
<evidence type="ECO:0000313" key="12">
    <source>
        <dbReference type="Proteomes" id="UP001377567"/>
    </source>
</evidence>
<comment type="catalytic activity">
    <reaction evidence="7">
        <text>ATP + H2O = ADP + phosphate + H(+)</text>
        <dbReference type="Rhea" id="RHEA:13065"/>
        <dbReference type="ChEBI" id="CHEBI:15377"/>
        <dbReference type="ChEBI" id="CHEBI:15378"/>
        <dbReference type="ChEBI" id="CHEBI:30616"/>
        <dbReference type="ChEBI" id="CHEBI:43474"/>
        <dbReference type="ChEBI" id="CHEBI:456216"/>
        <dbReference type="EC" id="3.6.4.13"/>
    </reaction>
</comment>
<dbReference type="EMBL" id="BTGD01000006">
    <property type="protein sequence ID" value="GMM55958.1"/>
    <property type="molecule type" value="Genomic_DNA"/>
</dbReference>
<dbReference type="Gene3D" id="3.40.50.300">
    <property type="entry name" value="P-loop containing nucleotide triphosphate hydrolases"/>
    <property type="match status" value="2"/>
</dbReference>
<proteinExistence type="inferred from homology"/>
<dbReference type="InterPro" id="IPR000629">
    <property type="entry name" value="RNA-helicase_DEAD-box_CS"/>
</dbReference>
<dbReference type="GO" id="GO:0016787">
    <property type="term" value="F:hydrolase activity"/>
    <property type="evidence" value="ECO:0007669"/>
    <property type="project" value="UniProtKB-KW"/>
</dbReference>
<evidence type="ECO:0000256" key="8">
    <source>
        <dbReference type="SAM" id="MobiDB-lite"/>
    </source>
</evidence>
<comment type="domain">
    <text evidence="7">The Q motif is unique to and characteristic of the DEAD box family of RNA helicases and controls ATP binding and hydrolysis.</text>
</comment>
<evidence type="ECO:0000259" key="10">
    <source>
        <dbReference type="PROSITE" id="PS51194"/>
    </source>
</evidence>
<keyword evidence="4 6" id="KW-0067">ATP-binding</keyword>
<comment type="similarity">
    <text evidence="6">Belongs to the DEAD box helicase family.</text>
</comment>
<keyword evidence="2 6" id="KW-0378">Hydrolase</keyword>
<name>A0AAV5RXH2_MAUHU</name>
<sequence>MFAARFDPTQVFEATEEPQAAKVVPLKRTRSTEDDSDDEEEVEETKEEEPEEEPEEVAEDTNDGESESASDEESESKSSSASASEDAAGSGDDDRHNTVMSRFHQTLSLQDKLKARGLTAEEESEKAADGSAAAEQTEETTHALEQIPQPDVVNNSEVAKSAVAESRSTAWINTKRVYYDSSMVKPFAEYKDQLTPKLLQNIQNEFSTDTFPIQSILLDTVLPVLNRSLQLTKKNLTRRVGDMLINASTGSGKTLAYSIPIIQALSGRTVSRLRVLIIVPTKLLIQQVFDTLNKLVKGTGITITTAKMDQSLREESRKLQLSEPDIFITTPGRLVDHLNSNSISLKNLKFLILDEADRLLNQSFQNWCSELMTTIQHDKLDKLPGNVVKMVFSATLTTNTQKLHDLHLYNPTLFMTDSVKLYNLPRTLQEINISLPTAKSMYKPLFLVHLLPLLESDSKLIVFVKSNEASLRLATLVNIILEKMHTKDSISVESFNSNNSRAQNRKLVSEFSTSSDGKMNVLITTDIMSRGIDISNVTAVINYDVPISSQQYVHRCGRTARAGASGQAFNYLVGKGERKFWNQQVSSAISRDVDGLEPFSWAKKSEKQDAEGDVDMDDTVDPQTIANHEKIVTVTDEEESLYKEALGELKDMVLK</sequence>
<keyword evidence="12" id="KW-1185">Reference proteome</keyword>
<evidence type="ECO:0000256" key="7">
    <source>
        <dbReference type="RuleBase" id="RU365068"/>
    </source>
</evidence>
<dbReference type="PROSITE" id="PS51194">
    <property type="entry name" value="HELICASE_CTER"/>
    <property type="match status" value="1"/>
</dbReference>
<comment type="caution">
    <text evidence="11">The sequence shown here is derived from an EMBL/GenBank/DDBJ whole genome shotgun (WGS) entry which is preliminary data.</text>
</comment>
<dbReference type="GO" id="GO:0070013">
    <property type="term" value="C:intracellular organelle lumen"/>
    <property type="evidence" value="ECO:0007669"/>
    <property type="project" value="UniProtKB-ARBA"/>
</dbReference>
<dbReference type="GO" id="GO:0003723">
    <property type="term" value="F:RNA binding"/>
    <property type="evidence" value="ECO:0007669"/>
    <property type="project" value="UniProtKB-UniRule"/>
</dbReference>
<dbReference type="InterPro" id="IPR001650">
    <property type="entry name" value="Helicase_C-like"/>
</dbReference>
<dbReference type="PANTHER" id="PTHR24031">
    <property type="entry name" value="RNA HELICASE"/>
    <property type="match status" value="1"/>
</dbReference>
<accession>A0AAV5RXH2</accession>
<evidence type="ECO:0000313" key="11">
    <source>
        <dbReference type="EMBL" id="GMM55958.1"/>
    </source>
</evidence>
<dbReference type="CDD" id="cd17956">
    <property type="entry name" value="DEADc_DDX51"/>
    <property type="match status" value="1"/>
</dbReference>
<dbReference type="GO" id="GO:0003724">
    <property type="term" value="F:RNA helicase activity"/>
    <property type="evidence" value="ECO:0007669"/>
    <property type="project" value="UniProtKB-EC"/>
</dbReference>
<evidence type="ECO:0000256" key="5">
    <source>
        <dbReference type="ARBA" id="ARBA00022884"/>
    </source>
</evidence>
<reference evidence="11 12" key="1">
    <citation type="journal article" date="2023" name="Elife">
        <title>Identification of key yeast species and microbe-microbe interactions impacting larval growth of Drosophila in the wild.</title>
        <authorList>
            <person name="Mure A."/>
            <person name="Sugiura Y."/>
            <person name="Maeda R."/>
            <person name="Honda K."/>
            <person name="Sakurai N."/>
            <person name="Takahashi Y."/>
            <person name="Watada M."/>
            <person name="Katoh T."/>
            <person name="Gotoh A."/>
            <person name="Gotoh Y."/>
            <person name="Taniguchi I."/>
            <person name="Nakamura K."/>
            <person name="Hayashi T."/>
            <person name="Katayama T."/>
            <person name="Uemura T."/>
            <person name="Hattori Y."/>
        </authorList>
    </citation>
    <scope>NUCLEOTIDE SEQUENCE [LARGE SCALE GENOMIC DNA]</scope>
    <source>
        <strain evidence="11 12">KH-74</strain>
    </source>
</reference>
<dbReference type="SUPFAM" id="SSF52540">
    <property type="entry name" value="P-loop containing nucleoside triphosphate hydrolases"/>
    <property type="match status" value="1"/>
</dbReference>
<dbReference type="Proteomes" id="UP001377567">
    <property type="component" value="Unassembled WGS sequence"/>
</dbReference>
<feature type="region of interest" description="Disordered" evidence="8">
    <location>
        <begin position="114"/>
        <end position="154"/>
    </location>
</feature>
<dbReference type="CDD" id="cd18787">
    <property type="entry name" value="SF2_C_DEAD"/>
    <property type="match status" value="1"/>
</dbReference>
<dbReference type="SMART" id="SM00490">
    <property type="entry name" value="HELICc"/>
    <property type="match status" value="1"/>
</dbReference>
<evidence type="ECO:0000256" key="4">
    <source>
        <dbReference type="ARBA" id="ARBA00022840"/>
    </source>
</evidence>
<evidence type="ECO:0000259" key="9">
    <source>
        <dbReference type="PROSITE" id="PS51192"/>
    </source>
</evidence>
<feature type="region of interest" description="Disordered" evidence="8">
    <location>
        <begin position="1"/>
        <end position="97"/>
    </location>
</feature>
<gene>
    <name evidence="11" type="ORF">DAKH74_025740</name>
</gene>
<dbReference type="PROSITE" id="PS00039">
    <property type="entry name" value="DEAD_ATP_HELICASE"/>
    <property type="match status" value="1"/>
</dbReference>
<dbReference type="InterPro" id="IPR011545">
    <property type="entry name" value="DEAD/DEAH_box_helicase_dom"/>
</dbReference>
<feature type="domain" description="Helicase ATP-binding" evidence="9">
    <location>
        <begin position="234"/>
        <end position="414"/>
    </location>
</feature>
<comment type="function">
    <text evidence="7">RNA helicase.</text>
</comment>
<dbReference type="EC" id="3.6.4.13" evidence="7"/>
<evidence type="ECO:0000256" key="6">
    <source>
        <dbReference type="RuleBase" id="RU000492"/>
    </source>
</evidence>
<evidence type="ECO:0000256" key="1">
    <source>
        <dbReference type="ARBA" id="ARBA00022741"/>
    </source>
</evidence>
<dbReference type="AlphaFoldDB" id="A0AAV5RXH2"/>
<organism evidence="11 12">
    <name type="scientific">Maudiozyma humilis</name>
    <name type="common">Sour dough yeast</name>
    <name type="synonym">Kazachstania humilis</name>
    <dbReference type="NCBI Taxonomy" id="51915"/>
    <lineage>
        <taxon>Eukaryota</taxon>
        <taxon>Fungi</taxon>
        <taxon>Dikarya</taxon>
        <taxon>Ascomycota</taxon>
        <taxon>Saccharomycotina</taxon>
        <taxon>Saccharomycetes</taxon>
        <taxon>Saccharomycetales</taxon>
        <taxon>Saccharomycetaceae</taxon>
        <taxon>Maudiozyma</taxon>
    </lineage>
</organism>
<dbReference type="InterPro" id="IPR014001">
    <property type="entry name" value="Helicase_ATP-bd"/>
</dbReference>
<dbReference type="PROSITE" id="PS51192">
    <property type="entry name" value="HELICASE_ATP_BIND_1"/>
    <property type="match status" value="1"/>
</dbReference>
<protein>
    <recommendedName>
        <fullName evidence="7">ATP-dependent RNA helicase</fullName>
        <ecNumber evidence="7">3.6.4.13</ecNumber>
    </recommendedName>
</protein>
<keyword evidence="5 7" id="KW-0694">RNA-binding</keyword>
<evidence type="ECO:0000256" key="2">
    <source>
        <dbReference type="ARBA" id="ARBA00022801"/>
    </source>
</evidence>
<dbReference type="Pfam" id="PF00271">
    <property type="entry name" value="Helicase_C"/>
    <property type="match status" value="1"/>
</dbReference>
<keyword evidence="1 6" id="KW-0547">Nucleotide-binding</keyword>
<dbReference type="SMART" id="SM00487">
    <property type="entry name" value="DEXDc"/>
    <property type="match status" value="1"/>
</dbReference>
<dbReference type="GO" id="GO:0005524">
    <property type="term" value="F:ATP binding"/>
    <property type="evidence" value="ECO:0007669"/>
    <property type="project" value="UniProtKB-UniRule"/>
</dbReference>
<dbReference type="Pfam" id="PF00270">
    <property type="entry name" value="DEAD"/>
    <property type="match status" value="1"/>
</dbReference>
<dbReference type="InterPro" id="IPR027417">
    <property type="entry name" value="P-loop_NTPase"/>
</dbReference>